<dbReference type="EMBL" id="ML994610">
    <property type="protein sequence ID" value="KAF2195783.1"/>
    <property type="molecule type" value="Genomic_DNA"/>
</dbReference>
<dbReference type="InterPro" id="IPR013120">
    <property type="entry name" value="FAR_NAD-bd"/>
</dbReference>
<dbReference type="InterPro" id="IPR006162">
    <property type="entry name" value="Ppantetheine_attach_site"/>
</dbReference>
<keyword evidence="5" id="KW-1185">Reference proteome</keyword>
<dbReference type="Gene3D" id="3.40.50.720">
    <property type="entry name" value="NAD(P)-binding Rossmann-like Domain"/>
    <property type="match status" value="1"/>
</dbReference>
<evidence type="ECO:0000313" key="5">
    <source>
        <dbReference type="Proteomes" id="UP000800200"/>
    </source>
</evidence>
<dbReference type="SUPFAM" id="SSF51735">
    <property type="entry name" value="NAD(P)-binding Rossmann-fold domains"/>
    <property type="match status" value="1"/>
</dbReference>
<dbReference type="Pfam" id="PF23562">
    <property type="entry name" value="AMP-binding_C_3"/>
    <property type="match status" value="1"/>
</dbReference>
<dbReference type="InterPro" id="IPR036291">
    <property type="entry name" value="NAD(P)-bd_dom_sf"/>
</dbReference>
<accession>A0A6A6EXX1</accession>
<dbReference type="PANTHER" id="PTHR43439">
    <property type="entry name" value="PHENYLACETATE-COENZYME A LIGASE"/>
    <property type="match status" value="1"/>
</dbReference>
<reference evidence="4" key="1">
    <citation type="journal article" date="2020" name="Stud. Mycol.">
        <title>101 Dothideomycetes genomes: a test case for predicting lifestyles and emergence of pathogens.</title>
        <authorList>
            <person name="Haridas S."/>
            <person name="Albert R."/>
            <person name="Binder M."/>
            <person name="Bloem J."/>
            <person name="Labutti K."/>
            <person name="Salamov A."/>
            <person name="Andreopoulos B."/>
            <person name="Baker S."/>
            <person name="Barry K."/>
            <person name="Bills G."/>
            <person name="Bluhm B."/>
            <person name="Cannon C."/>
            <person name="Castanera R."/>
            <person name="Culley D."/>
            <person name="Daum C."/>
            <person name="Ezra D."/>
            <person name="Gonzalez J."/>
            <person name="Henrissat B."/>
            <person name="Kuo A."/>
            <person name="Liang C."/>
            <person name="Lipzen A."/>
            <person name="Lutzoni F."/>
            <person name="Magnuson J."/>
            <person name="Mondo S."/>
            <person name="Nolan M."/>
            <person name="Ohm R."/>
            <person name="Pangilinan J."/>
            <person name="Park H.-J."/>
            <person name="Ramirez L."/>
            <person name="Alfaro M."/>
            <person name="Sun H."/>
            <person name="Tritt A."/>
            <person name="Yoshinaga Y."/>
            <person name="Zwiers L.-H."/>
            <person name="Turgeon B."/>
            <person name="Goodwin S."/>
            <person name="Spatafora J."/>
            <person name="Crous P."/>
            <person name="Grigoriev I."/>
        </authorList>
    </citation>
    <scope>NUCLEOTIDE SEQUENCE</scope>
    <source>
        <strain evidence="4">CBS 207.26</strain>
    </source>
</reference>
<dbReference type="Gene3D" id="3.40.50.12780">
    <property type="entry name" value="N-terminal domain of ligase-like"/>
    <property type="match status" value="1"/>
</dbReference>
<dbReference type="InterPro" id="IPR036736">
    <property type="entry name" value="ACP-like_sf"/>
</dbReference>
<dbReference type="Pfam" id="PF00550">
    <property type="entry name" value="PP-binding"/>
    <property type="match status" value="1"/>
</dbReference>
<dbReference type="PROSITE" id="PS00455">
    <property type="entry name" value="AMP_BINDING"/>
    <property type="match status" value="1"/>
</dbReference>
<dbReference type="AlphaFoldDB" id="A0A6A6EXX1"/>
<feature type="domain" description="Carrier" evidence="3">
    <location>
        <begin position="561"/>
        <end position="639"/>
    </location>
</feature>
<dbReference type="InterPro" id="IPR042099">
    <property type="entry name" value="ANL_N_sf"/>
</dbReference>
<dbReference type="Pfam" id="PF07993">
    <property type="entry name" value="NAD_binding_4"/>
    <property type="match status" value="1"/>
</dbReference>
<keyword evidence="2" id="KW-0597">Phosphoprotein</keyword>
<proteinExistence type="predicted"/>
<organism evidence="4 5">
    <name type="scientific">Zopfia rhizophila CBS 207.26</name>
    <dbReference type="NCBI Taxonomy" id="1314779"/>
    <lineage>
        <taxon>Eukaryota</taxon>
        <taxon>Fungi</taxon>
        <taxon>Dikarya</taxon>
        <taxon>Ascomycota</taxon>
        <taxon>Pezizomycotina</taxon>
        <taxon>Dothideomycetes</taxon>
        <taxon>Dothideomycetes incertae sedis</taxon>
        <taxon>Zopfiaceae</taxon>
        <taxon>Zopfia</taxon>
    </lineage>
</organism>
<dbReference type="PROSITE" id="PS50075">
    <property type="entry name" value="CARRIER"/>
    <property type="match status" value="1"/>
</dbReference>
<dbReference type="Pfam" id="PF00501">
    <property type="entry name" value="AMP-binding"/>
    <property type="match status" value="1"/>
</dbReference>
<keyword evidence="1" id="KW-0596">Phosphopantetheine</keyword>
<dbReference type="InterPro" id="IPR009081">
    <property type="entry name" value="PP-bd_ACP"/>
</dbReference>
<dbReference type="SUPFAM" id="SSF56801">
    <property type="entry name" value="Acetyl-CoA synthetase-like"/>
    <property type="match status" value="1"/>
</dbReference>
<dbReference type="OrthoDB" id="429813at2759"/>
<evidence type="ECO:0000256" key="2">
    <source>
        <dbReference type="ARBA" id="ARBA00022553"/>
    </source>
</evidence>
<name>A0A6A6EXX1_9PEZI</name>
<dbReference type="PROSITE" id="PS00012">
    <property type="entry name" value="PHOSPHOPANTETHEINE"/>
    <property type="match status" value="1"/>
</dbReference>
<dbReference type="Gene3D" id="1.10.1200.10">
    <property type="entry name" value="ACP-like"/>
    <property type="match status" value="1"/>
</dbReference>
<dbReference type="InterPro" id="IPR020845">
    <property type="entry name" value="AMP-binding_CS"/>
</dbReference>
<dbReference type="PANTHER" id="PTHR43439:SF2">
    <property type="entry name" value="ENZYME, PUTATIVE (JCVI)-RELATED"/>
    <property type="match status" value="1"/>
</dbReference>
<sequence length="1053" mass="116203">MAAMTASFIASPTLNSKSTSASIMEDSSNANKTIDDFLLSRLKQHPDAPLLAYPATARGTNDYVDYTAKDLDRFADEAARKYAGMGLVPENPNVSEAEVVAILAPSNLDYIATVFALTRMGFAILFFSNRLATEAFVNLLKRTKCTKLVVGTANTKAAELIQADYPIRCFPILNKASYDIPTPSGPRFPSASPPNVSSRIAFIIHSSGSTGLPKPIFQTHRACLTNYAGGNPYRAFVTLPLYHNHGISTLFRGFQSFNRVAIWNSNLPLTGSSLIEAMETVNPESFHSVPYALKLLAEAERGIKCLKRCKLVMFGGSSCPDELGDKLVDAGVYLVGHYGATEMGQLMTSFRPAEDKSWNYMRPLASAKPYLRFIERAPNVFECKVLDGLPSKVLSNCDDPPNSFNTRDTFVPHPTIQDAWKYLGRLDDRITLLNGEKVLPIPYEHLIRQHELVHEAIVFGIGRTVPGLIVIPSEKASGMEKQEILEALLPTIKDANSRSEAFGSIAPEMVEVLDVYARYPRTDKGTAIRAAFYKQFADLIDSIYQRFESADEVRNGECMTLGLAEMEEYLLNLFRASTGDQNFTSFSDFFEAGIDSLQAITIRARIMREVDLGSNTLGQNIVFEYSNVKALARRLIALRNGELSEQDELAIMQELIEKYSTFPKWTPGSRSVDGEIVILTGATGSLGAHVLSQLVTIPTVKEIYCLVRATSPTSAEQRVRATLRSRKLGIRDSHFSKITCLPADLSRSTLGLSGIVLEDLKNSLTTVIHSAWAVNFNLGVRSFESYHIRGTHNLLKFCLNVQTEKPARMFFCSSISTAAGTPLPATIPEAHIDNLSHAQNMGYARSKLVTEHIIRAAAQKTGMEARVLRVGQIMGDTAHGIWNTTEAIPLMIRSANSIGVLPALDENLSWIPVDVCARAVLELTKLIPGSDDSDPASQHTDPEMVYHVINTNTFHWTRDLLPALKASSPSFEVLPQREWIKRLKEGDQDPEKNPTIKLLGFFEDKYDNDKPGRAGLDFRTARTGNVSEAVRSGYDVVGSGLIGKVLEYWNGVW</sequence>
<dbReference type="Proteomes" id="UP000800200">
    <property type="component" value="Unassembled WGS sequence"/>
</dbReference>
<protein>
    <submittedName>
        <fullName evidence="4">Acetyl-CoA synthetase-like protein</fullName>
    </submittedName>
</protein>
<evidence type="ECO:0000313" key="4">
    <source>
        <dbReference type="EMBL" id="KAF2195783.1"/>
    </source>
</evidence>
<evidence type="ECO:0000259" key="3">
    <source>
        <dbReference type="PROSITE" id="PS50075"/>
    </source>
</evidence>
<dbReference type="InterPro" id="IPR000873">
    <property type="entry name" value="AMP-dep_synth/lig_dom"/>
</dbReference>
<evidence type="ECO:0000256" key="1">
    <source>
        <dbReference type="ARBA" id="ARBA00022450"/>
    </source>
</evidence>
<dbReference type="SUPFAM" id="SSF47336">
    <property type="entry name" value="ACP-like"/>
    <property type="match status" value="1"/>
</dbReference>
<gene>
    <name evidence="4" type="ORF">K469DRAFT_734240</name>
</gene>
<dbReference type="InterPro" id="IPR051414">
    <property type="entry name" value="Adenylate-forming_Reductase"/>
</dbReference>